<dbReference type="Pfam" id="PF09224">
    <property type="entry name" value="DUF1961"/>
    <property type="match status" value="1"/>
</dbReference>
<gene>
    <name evidence="1" type="ORF">KUV50_14675</name>
</gene>
<dbReference type="GO" id="GO:0004553">
    <property type="term" value="F:hydrolase activity, hydrolyzing O-glycosyl compounds"/>
    <property type="evidence" value="ECO:0007669"/>
    <property type="project" value="UniProtKB-ARBA"/>
</dbReference>
<dbReference type="SUPFAM" id="SSF49899">
    <property type="entry name" value="Concanavalin A-like lectins/glucanases"/>
    <property type="match status" value="1"/>
</dbReference>
<dbReference type="RefSeq" id="WP_222580930.1">
    <property type="nucleotide sequence ID" value="NZ_JAHVHU010000014.1"/>
</dbReference>
<dbReference type="InterPro" id="IPR015305">
    <property type="entry name" value="DUF1961"/>
</dbReference>
<keyword evidence="2" id="KW-1185">Reference proteome</keyword>
<dbReference type="EMBL" id="JAHVHU010000014">
    <property type="protein sequence ID" value="MBY5959392.1"/>
    <property type="molecule type" value="Genomic_DNA"/>
</dbReference>
<organism evidence="1 2">
    <name type="scientific">Membranihabitans marinus</name>
    <dbReference type="NCBI Taxonomy" id="1227546"/>
    <lineage>
        <taxon>Bacteria</taxon>
        <taxon>Pseudomonadati</taxon>
        <taxon>Bacteroidota</taxon>
        <taxon>Saprospiria</taxon>
        <taxon>Saprospirales</taxon>
        <taxon>Saprospiraceae</taxon>
        <taxon>Membranihabitans</taxon>
    </lineage>
</organism>
<proteinExistence type="predicted"/>
<evidence type="ECO:0000313" key="1">
    <source>
        <dbReference type="EMBL" id="MBY5959392.1"/>
    </source>
</evidence>
<sequence length="252" mass="29361">MNHFVRYIAILVVFSLSITLLSTGCQDGRSGASDKIEKGALIYENDLSGPEDVKDWVMEGPGVTEFRDRWMEMYSPEEEYHHVFWCPMDFPDSIIVEWEAQNLETDAGLCIIFFAAKGIHGEDIFDSSLPARDGDFTWYIKDQLRNYHISYYANTPKKPDRGSSHLRKNNNFVLVSSGDEGIPTESTKIHHMKLVKAGPLIRMYVDDRKIIDWMDTDENDPRPYYKGGKIGFRQMQWTHFRYRNLKIWSIEE</sequence>
<reference evidence="1" key="1">
    <citation type="submission" date="2021-06" db="EMBL/GenBank/DDBJ databases">
        <title>44 bacteria genomes isolated from Dapeng, Shenzhen.</title>
        <authorList>
            <person name="Zheng W."/>
            <person name="Yu S."/>
            <person name="Huang Y."/>
        </authorList>
    </citation>
    <scope>NUCLEOTIDE SEQUENCE</scope>
    <source>
        <strain evidence="1">DP5N28-2</strain>
    </source>
</reference>
<accession>A0A953HPI2</accession>
<protein>
    <submittedName>
        <fullName evidence="1">YesU family protein</fullName>
    </submittedName>
</protein>
<name>A0A953HPI2_9BACT</name>
<dbReference type="PROSITE" id="PS51257">
    <property type="entry name" value="PROKAR_LIPOPROTEIN"/>
    <property type="match status" value="1"/>
</dbReference>
<dbReference type="Proteomes" id="UP000753961">
    <property type="component" value="Unassembled WGS sequence"/>
</dbReference>
<comment type="caution">
    <text evidence="1">The sequence shown here is derived from an EMBL/GenBank/DDBJ whole genome shotgun (WGS) entry which is preliminary data.</text>
</comment>
<dbReference type="Gene3D" id="2.60.120.200">
    <property type="match status" value="1"/>
</dbReference>
<dbReference type="AlphaFoldDB" id="A0A953HPI2"/>
<evidence type="ECO:0000313" key="2">
    <source>
        <dbReference type="Proteomes" id="UP000753961"/>
    </source>
</evidence>
<dbReference type="InterPro" id="IPR013320">
    <property type="entry name" value="ConA-like_dom_sf"/>
</dbReference>
<dbReference type="GO" id="GO:0005975">
    <property type="term" value="P:carbohydrate metabolic process"/>
    <property type="evidence" value="ECO:0007669"/>
    <property type="project" value="UniProtKB-ARBA"/>
</dbReference>